<organism evidence="1 2">
    <name type="scientific">Verticillium longisporum</name>
    <name type="common">Verticillium dahliae var. longisporum</name>
    <dbReference type="NCBI Taxonomy" id="100787"/>
    <lineage>
        <taxon>Eukaryota</taxon>
        <taxon>Fungi</taxon>
        <taxon>Dikarya</taxon>
        <taxon>Ascomycota</taxon>
        <taxon>Pezizomycotina</taxon>
        <taxon>Sordariomycetes</taxon>
        <taxon>Hypocreomycetidae</taxon>
        <taxon>Glomerellales</taxon>
        <taxon>Plectosphaerellaceae</taxon>
        <taxon>Verticillium</taxon>
    </lineage>
</organism>
<dbReference type="Proteomes" id="UP000689129">
    <property type="component" value="Unassembled WGS sequence"/>
</dbReference>
<name>A0A8I3AJR2_VERLO</name>
<accession>A0A8I3AJR2</accession>
<proteinExistence type="predicted"/>
<comment type="caution">
    <text evidence="1">The sequence shown here is derived from an EMBL/GenBank/DDBJ whole genome shotgun (WGS) entry which is preliminary data.</text>
</comment>
<evidence type="ECO:0000313" key="2">
    <source>
        <dbReference type="Proteomes" id="UP000689129"/>
    </source>
</evidence>
<evidence type="ECO:0000313" key="1">
    <source>
        <dbReference type="EMBL" id="KAG7117365.1"/>
    </source>
</evidence>
<protein>
    <submittedName>
        <fullName evidence="1">Uncharacterized protein</fullName>
    </submittedName>
</protein>
<gene>
    <name evidence="1" type="ORF">HYQ45_015900</name>
</gene>
<dbReference type="EMBL" id="JAEMWZ010000448">
    <property type="protein sequence ID" value="KAG7117365.1"/>
    <property type="molecule type" value="Genomic_DNA"/>
</dbReference>
<reference evidence="1" key="1">
    <citation type="journal article" date="2021" name="Mol. Plant Pathol.">
        <title>A 20-kb lineage-specific genomic region tames virulence in pathogenic amphidiploid Verticillium longisporum.</title>
        <authorList>
            <person name="Harting R."/>
            <person name="Starke J."/>
            <person name="Kusch H."/>
            <person name="Poggeler S."/>
            <person name="Maurus I."/>
            <person name="Schluter R."/>
            <person name="Landesfeind M."/>
            <person name="Bulla I."/>
            <person name="Nowrousian M."/>
            <person name="de Jonge R."/>
            <person name="Stahlhut G."/>
            <person name="Hoff K.J."/>
            <person name="Asshauer K.P."/>
            <person name="Thurmer A."/>
            <person name="Stanke M."/>
            <person name="Daniel R."/>
            <person name="Morgenstern B."/>
            <person name="Thomma B.P.H.J."/>
            <person name="Kronstad J.W."/>
            <person name="Braus-Stromeyer S.A."/>
            <person name="Braus G.H."/>
        </authorList>
    </citation>
    <scope>NUCLEOTIDE SEQUENCE</scope>
    <source>
        <strain evidence="1">Vl32</strain>
    </source>
</reference>
<sequence>MHQDSYVYGFMYEQEHRRPVRSIQLGDFLLHVLSLALDALSFGSSNLDEYMMFWASFLHSLRLRYVQICSTLYFLGLTEHCDLRHKLRSHQLQKVAWQRNDQ</sequence>
<dbReference type="AlphaFoldDB" id="A0A8I3AJR2"/>